<dbReference type="Pfam" id="PF08241">
    <property type="entry name" value="Methyltransf_11"/>
    <property type="match status" value="1"/>
</dbReference>
<gene>
    <name evidence="2" type="ordered locus">ambt_13395</name>
</gene>
<keyword evidence="2" id="KW-0808">Transferase</keyword>
<dbReference type="Gene3D" id="3.40.50.150">
    <property type="entry name" value="Vaccinia Virus protein VP39"/>
    <property type="match status" value="1"/>
</dbReference>
<dbReference type="GO" id="GO:0008757">
    <property type="term" value="F:S-adenosylmethionine-dependent methyltransferase activity"/>
    <property type="evidence" value="ECO:0007669"/>
    <property type="project" value="InterPro"/>
</dbReference>
<dbReference type="AlphaFoldDB" id="F5ZE85"/>
<evidence type="ECO:0000259" key="1">
    <source>
        <dbReference type="Pfam" id="PF08241"/>
    </source>
</evidence>
<dbReference type="InterPro" id="IPR013216">
    <property type="entry name" value="Methyltransf_11"/>
</dbReference>
<dbReference type="RefSeq" id="WP_013785127.1">
    <property type="nucleotide sequence ID" value="NC_015554.1"/>
</dbReference>
<dbReference type="SUPFAM" id="SSF53335">
    <property type="entry name" value="S-adenosyl-L-methionine-dependent methyltransferases"/>
    <property type="match status" value="1"/>
</dbReference>
<evidence type="ECO:0000313" key="2">
    <source>
        <dbReference type="EMBL" id="AEF04197.1"/>
    </source>
</evidence>
<proteinExistence type="predicted"/>
<evidence type="ECO:0000313" key="3">
    <source>
        <dbReference type="Proteomes" id="UP000000683"/>
    </source>
</evidence>
<dbReference type="EMBL" id="CP002339">
    <property type="protein sequence ID" value="AEF04197.1"/>
    <property type="molecule type" value="Genomic_DNA"/>
</dbReference>
<dbReference type="GO" id="GO:0032259">
    <property type="term" value="P:methylation"/>
    <property type="evidence" value="ECO:0007669"/>
    <property type="project" value="UniProtKB-KW"/>
</dbReference>
<sequence>MTDKNEMIEETLSANRYVHAFLVENGEYEKSPHFRPENRAKVRGIIEALIPRLPACHKLLDFGCGTGFILSLSNDLFDELVGVDITDEMMEKVDLSSGNITLLNCQAEATPFEDSTFDMATAYSFMDHLSDYRKLLSEAYRVLKPGGIFYTDLNPNRDFIVAMENANSNLSSGNPSSLLSREISGALNNGNHYEEKFGLDASTLLKAEPGKTLAKGFDASEVKAFAQSLGFSHVELEYEWYIDQGRWVNSKPEGHAEVIDEYLLTLLPLTSSLYKYIRFVMIK</sequence>
<feature type="domain" description="Methyltransferase type 11" evidence="1">
    <location>
        <begin position="60"/>
        <end position="150"/>
    </location>
</feature>
<name>F5ZE85_ALTNA</name>
<dbReference type="PANTHER" id="PTHR43861">
    <property type="entry name" value="TRANS-ACONITATE 2-METHYLTRANSFERASE-RELATED"/>
    <property type="match status" value="1"/>
</dbReference>
<keyword evidence="2" id="KW-0489">Methyltransferase</keyword>
<dbReference type="CDD" id="cd02440">
    <property type="entry name" value="AdoMet_MTases"/>
    <property type="match status" value="1"/>
</dbReference>
<dbReference type="KEGG" id="alt:ambt_13395"/>
<dbReference type="HOGENOM" id="CLU_982240_0_0_6"/>
<protein>
    <submittedName>
        <fullName evidence="2">Menaquinone biosynthesis methyltransferase</fullName>
    </submittedName>
</protein>
<reference evidence="2 3" key="1">
    <citation type="journal article" date="2011" name="J. Bacteriol.">
        <title>Complete genome sequence of the polycyclic aromatic hydrocarbon-degrading bacterium Alteromonas sp. strain SN2.</title>
        <authorList>
            <person name="Jin H.M."/>
            <person name="Jeong H."/>
            <person name="Moon E.J."/>
            <person name="Math R.K."/>
            <person name="Lee K."/>
            <person name="Kim H.J."/>
            <person name="Jeon C.O."/>
            <person name="Oh T.K."/>
            <person name="Kim J.F."/>
        </authorList>
    </citation>
    <scope>NUCLEOTIDE SEQUENCE [LARGE SCALE GENOMIC DNA]</scope>
    <source>
        <strain evidence="3">JCM 17741 / KACC 18427 / KCTC 11700BP / SN2</strain>
    </source>
</reference>
<dbReference type="eggNOG" id="COG2226">
    <property type="taxonomic scope" value="Bacteria"/>
</dbReference>
<organism evidence="2 3">
    <name type="scientific">Alteromonas naphthalenivorans</name>
    <dbReference type="NCBI Taxonomy" id="715451"/>
    <lineage>
        <taxon>Bacteria</taxon>
        <taxon>Pseudomonadati</taxon>
        <taxon>Pseudomonadota</taxon>
        <taxon>Gammaproteobacteria</taxon>
        <taxon>Alteromonadales</taxon>
        <taxon>Alteromonadaceae</taxon>
        <taxon>Alteromonas/Salinimonas group</taxon>
        <taxon>Alteromonas</taxon>
    </lineage>
</organism>
<dbReference type="InterPro" id="IPR029063">
    <property type="entry name" value="SAM-dependent_MTases_sf"/>
</dbReference>
<keyword evidence="3" id="KW-1185">Reference proteome</keyword>
<dbReference type="OrthoDB" id="529208at2"/>
<dbReference type="Proteomes" id="UP000000683">
    <property type="component" value="Chromosome"/>
</dbReference>
<accession>F5ZE85</accession>